<keyword evidence="3 7" id="KW-0472">Membrane</keyword>
<dbReference type="SUPFAM" id="SSF58104">
    <property type="entry name" value="Methyl-accepting chemotaxis protein (MCP) signaling domain"/>
    <property type="match status" value="1"/>
</dbReference>
<evidence type="ECO:0000256" key="4">
    <source>
        <dbReference type="ARBA" id="ARBA00023224"/>
    </source>
</evidence>
<evidence type="ECO:0000313" key="11">
    <source>
        <dbReference type="Proteomes" id="UP000282028"/>
    </source>
</evidence>
<evidence type="ECO:0000259" key="9">
    <source>
        <dbReference type="PROSITE" id="PS50885"/>
    </source>
</evidence>
<dbReference type="Pfam" id="PF00015">
    <property type="entry name" value="MCPsignal"/>
    <property type="match status" value="1"/>
</dbReference>
<evidence type="ECO:0000256" key="7">
    <source>
        <dbReference type="SAM" id="Phobius"/>
    </source>
</evidence>
<evidence type="ECO:0000256" key="5">
    <source>
        <dbReference type="ARBA" id="ARBA00029447"/>
    </source>
</evidence>
<dbReference type="SMART" id="SM00283">
    <property type="entry name" value="MA"/>
    <property type="match status" value="1"/>
</dbReference>
<evidence type="ECO:0000256" key="1">
    <source>
        <dbReference type="ARBA" id="ARBA00004236"/>
    </source>
</evidence>
<dbReference type="AlphaFoldDB" id="A0A3M8C3L0"/>
<dbReference type="GO" id="GO:0004888">
    <property type="term" value="F:transmembrane signaling receptor activity"/>
    <property type="evidence" value="ECO:0007669"/>
    <property type="project" value="InterPro"/>
</dbReference>
<evidence type="ECO:0000256" key="2">
    <source>
        <dbReference type="ARBA" id="ARBA00022475"/>
    </source>
</evidence>
<evidence type="ECO:0000256" key="3">
    <source>
        <dbReference type="ARBA" id="ARBA00023136"/>
    </source>
</evidence>
<feature type="domain" description="Methyl-accepting transducer" evidence="8">
    <location>
        <begin position="276"/>
        <end position="512"/>
    </location>
</feature>
<keyword evidence="7" id="KW-1133">Transmembrane helix</keyword>
<dbReference type="Gene3D" id="6.10.340.10">
    <property type="match status" value="1"/>
</dbReference>
<dbReference type="GO" id="GO:0005886">
    <property type="term" value="C:plasma membrane"/>
    <property type="evidence" value="ECO:0007669"/>
    <property type="project" value="UniProtKB-SubCell"/>
</dbReference>
<sequence>MKMRTKFLIAFGVLLVMMISSSYYTYIQNDRVTKSYQRMMDEAETLSDLREIQFVMTGHSNDERGYLLTGESQYVEGMLAKGERLEALFQKLREVNYLSASQKETIQQIETLYRDYADQSGLAVKFWDRGNQLEAQLLHFGEESQSRLELDEAVGALMDEVIISQDASEMKQAKQLMLANSIQFIVAVVSILFSIIIGVFLVRSIVTPLHRINEQLRSIAEGEGDLTRELKVSSKDEIGMLAASFNQMLRNLRELILQIKGHAQQVAASAEQLSASSEQTSQATEQISATMQELAEGTEKQAHHVEESHVEVDQMASGISQIANRAEQVTNTAVHTSQLAADGNQTIQSAVVQMNSIGETMTHLAETVGKLGKRSEQIGEIVNVITDIAAQTNLLALNAAIEAARAGEHGRGFAVVADEVRKLAEQSSNSTREITELVEMIRNETRDAVSSMQTGKEEVASGVEGVTRAGGVFSDIRDAVDGVAAQVQDVSSASRTLTDSTDKVAQSMQTMADVTQHAVSKTLDVSAAAQEQLASMEEIYTSAASLTRLAEELERGIGRFKV</sequence>
<dbReference type="GO" id="GO:0006935">
    <property type="term" value="P:chemotaxis"/>
    <property type="evidence" value="ECO:0007669"/>
    <property type="project" value="InterPro"/>
</dbReference>
<dbReference type="OrthoDB" id="107771at2"/>
<dbReference type="Gene3D" id="1.10.287.950">
    <property type="entry name" value="Methyl-accepting chemotaxis protein"/>
    <property type="match status" value="1"/>
</dbReference>
<gene>
    <name evidence="10" type="ORF">EDM52_17195</name>
</gene>
<proteinExistence type="inferred from homology"/>
<feature type="transmembrane region" description="Helical" evidence="7">
    <location>
        <begin position="182"/>
        <end position="202"/>
    </location>
</feature>
<comment type="similarity">
    <text evidence="5">Belongs to the methyl-accepting chemotaxis (MCP) protein family.</text>
</comment>
<evidence type="ECO:0000259" key="8">
    <source>
        <dbReference type="PROSITE" id="PS50111"/>
    </source>
</evidence>
<dbReference type="PANTHER" id="PTHR32089">
    <property type="entry name" value="METHYL-ACCEPTING CHEMOTAXIS PROTEIN MCPB"/>
    <property type="match status" value="1"/>
</dbReference>
<dbReference type="Proteomes" id="UP000282028">
    <property type="component" value="Unassembled WGS sequence"/>
</dbReference>
<dbReference type="PROSITE" id="PS50111">
    <property type="entry name" value="CHEMOTAXIS_TRANSDUC_2"/>
    <property type="match status" value="1"/>
</dbReference>
<dbReference type="PANTHER" id="PTHR32089:SF112">
    <property type="entry name" value="LYSOZYME-LIKE PROTEIN-RELATED"/>
    <property type="match status" value="1"/>
</dbReference>
<dbReference type="EMBL" id="RHHR01000034">
    <property type="protein sequence ID" value="RNB70300.1"/>
    <property type="molecule type" value="Genomic_DNA"/>
</dbReference>
<keyword evidence="7" id="KW-0812">Transmembrane</keyword>
<organism evidence="10 11">
    <name type="scientific">Brevibacillus invocatus</name>
    <dbReference type="NCBI Taxonomy" id="173959"/>
    <lineage>
        <taxon>Bacteria</taxon>
        <taxon>Bacillati</taxon>
        <taxon>Bacillota</taxon>
        <taxon>Bacilli</taxon>
        <taxon>Bacillales</taxon>
        <taxon>Paenibacillaceae</taxon>
        <taxon>Brevibacillus</taxon>
    </lineage>
</organism>
<evidence type="ECO:0000313" key="10">
    <source>
        <dbReference type="EMBL" id="RNB70300.1"/>
    </source>
</evidence>
<dbReference type="CDD" id="cd11386">
    <property type="entry name" value="MCP_signal"/>
    <property type="match status" value="1"/>
</dbReference>
<dbReference type="GO" id="GO:0007165">
    <property type="term" value="P:signal transduction"/>
    <property type="evidence" value="ECO:0007669"/>
    <property type="project" value="UniProtKB-KW"/>
</dbReference>
<comment type="caution">
    <text evidence="10">The sequence shown here is derived from an EMBL/GenBank/DDBJ whole genome shotgun (WGS) entry which is preliminary data.</text>
</comment>
<name>A0A3M8C3L0_9BACL</name>
<dbReference type="SMART" id="SM00304">
    <property type="entry name" value="HAMP"/>
    <property type="match status" value="1"/>
</dbReference>
<dbReference type="InterPro" id="IPR004089">
    <property type="entry name" value="MCPsignal_dom"/>
</dbReference>
<reference evidence="10 11" key="1">
    <citation type="submission" date="2018-10" db="EMBL/GenBank/DDBJ databases">
        <title>Phylogenomics of Brevibacillus.</title>
        <authorList>
            <person name="Dunlap C."/>
        </authorList>
    </citation>
    <scope>NUCLEOTIDE SEQUENCE [LARGE SCALE GENOMIC DNA]</scope>
    <source>
        <strain evidence="10 11">JCM 12215</strain>
    </source>
</reference>
<dbReference type="PROSITE" id="PS50885">
    <property type="entry name" value="HAMP"/>
    <property type="match status" value="1"/>
</dbReference>
<accession>A0A3M8C3L0</accession>
<keyword evidence="11" id="KW-1185">Reference proteome</keyword>
<protein>
    <submittedName>
        <fullName evidence="10">Methyl-accepting chemotaxis protein</fullName>
    </submittedName>
</protein>
<evidence type="ECO:0000256" key="6">
    <source>
        <dbReference type="PROSITE-ProRule" id="PRU00284"/>
    </source>
</evidence>
<dbReference type="Pfam" id="PF00672">
    <property type="entry name" value="HAMP"/>
    <property type="match status" value="1"/>
</dbReference>
<dbReference type="InterPro" id="IPR003660">
    <property type="entry name" value="HAMP_dom"/>
</dbReference>
<dbReference type="CDD" id="cd06225">
    <property type="entry name" value="HAMP"/>
    <property type="match status" value="1"/>
</dbReference>
<dbReference type="PRINTS" id="PR00260">
    <property type="entry name" value="CHEMTRNSDUCR"/>
</dbReference>
<keyword evidence="4 6" id="KW-0807">Transducer</keyword>
<comment type="subcellular location">
    <subcellularLocation>
        <location evidence="1">Cell membrane</location>
    </subcellularLocation>
</comment>
<keyword evidence="2" id="KW-1003">Cell membrane</keyword>
<dbReference type="InterPro" id="IPR004090">
    <property type="entry name" value="Chemotax_Me-accpt_rcpt"/>
</dbReference>
<feature type="domain" description="HAMP" evidence="9">
    <location>
        <begin position="203"/>
        <end position="257"/>
    </location>
</feature>